<proteinExistence type="predicted"/>
<accession>A0A1H9GT44</accession>
<dbReference type="InterPro" id="IPR013813">
    <property type="entry name" value="Endoribo_LPSP/chorism_mut-like"/>
</dbReference>
<protein>
    <submittedName>
        <fullName evidence="2">Enamine deaminase RidA, house cleaning of reactive enamine intermediates, YjgF/YER057c/UK114 family</fullName>
    </submittedName>
</protein>
<feature type="domain" description="Endoribonuclease L-PSP/chorismate mutase-like" evidence="1">
    <location>
        <begin position="70"/>
        <end position="197"/>
    </location>
</feature>
<dbReference type="STRING" id="478744.SAMN05444359_11193"/>
<dbReference type="PANTHER" id="PTHR43760">
    <property type="entry name" value="ENDORIBONUCLEASE-RELATED"/>
    <property type="match status" value="1"/>
</dbReference>
<dbReference type="Pfam" id="PF14588">
    <property type="entry name" value="YjgF_endoribonc"/>
    <property type="match status" value="1"/>
</dbReference>
<dbReference type="InterPro" id="IPR035959">
    <property type="entry name" value="RutC-like_sf"/>
</dbReference>
<name>A0A1H9GT44_9BACT</name>
<evidence type="ECO:0000313" key="3">
    <source>
        <dbReference type="Proteomes" id="UP000199021"/>
    </source>
</evidence>
<dbReference type="CDD" id="cd02199">
    <property type="entry name" value="YjgF_YER057c_UK114_like_1"/>
    <property type="match status" value="1"/>
</dbReference>
<evidence type="ECO:0000313" key="2">
    <source>
        <dbReference type="EMBL" id="SEQ53148.1"/>
    </source>
</evidence>
<dbReference type="Proteomes" id="UP000199021">
    <property type="component" value="Unassembled WGS sequence"/>
</dbReference>
<dbReference type="PANTHER" id="PTHR43760:SF1">
    <property type="entry name" value="ENDORIBONUCLEASE L-PSP_CHORISMATE MUTASE-LIKE DOMAIN-CONTAINING PROTEIN"/>
    <property type="match status" value="1"/>
</dbReference>
<reference evidence="3" key="1">
    <citation type="submission" date="2016-10" db="EMBL/GenBank/DDBJ databases">
        <authorList>
            <person name="Varghese N."/>
            <person name="Submissions S."/>
        </authorList>
    </citation>
    <scope>NUCLEOTIDE SEQUENCE [LARGE SCALE GENOMIC DNA]</scope>
    <source>
        <strain evidence="3">DSM 24740</strain>
    </source>
</reference>
<gene>
    <name evidence="2" type="ORF">SAMN05444359_11193</name>
</gene>
<dbReference type="AlphaFoldDB" id="A0A1H9GT44"/>
<dbReference type="SUPFAM" id="SSF55298">
    <property type="entry name" value="YjgF-like"/>
    <property type="match status" value="1"/>
</dbReference>
<keyword evidence="3" id="KW-1185">Reference proteome</keyword>
<evidence type="ECO:0000259" key="1">
    <source>
        <dbReference type="Pfam" id="PF14588"/>
    </source>
</evidence>
<organism evidence="2 3">
    <name type="scientific">Neolewinella agarilytica</name>
    <dbReference type="NCBI Taxonomy" id="478744"/>
    <lineage>
        <taxon>Bacteria</taxon>
        <taxon>Pseudomonadati</taxon>
        <taxon>Bacteroidota</taxon>
        <taxon>Saprospiria</taxon>
        <taxon>Saprospirales</taxon>
        <taxon>Lewinellaceae</taxon>
        <taxon>Neolewinella</taxon>
    </lineage>
</organism>
<dbReference type="Gene3D" id="3.30.1330.40">
    <property type="entry name" value="RutC-like"/>
    <property type="match status" value="1"/>
</dbReference>
<sequence length="218" mass="23284">MVLQSCLHLSVIINPFNSRAPLLQLETYLSSMKKLIPLLCCIFLIGCESSPSGTVSTAAEDLQVSRTNVEARLQELQLSLPTLGQPLANYVHAVQSGKLVFLAGKGPTRADGTRINGKLGADLTVEEGYEAARLVGLQQLAALKLELGDLSRVKRIVKVHGMVNATPDFTDHSKVINGFSDLMVEVFGEAGKHARAAVGMSSLPGGMAVEIEAIVEVY</sequence>
<dbReference type="InParanoid" id="A0A1H9GT44"/>
<dbReference type="EMBL" id="FOFB01000011">
    <property type="protein sequence ID" value="SEQ53148.1"/>
    <property type="molecule type" value="Genomic_DNA"/>
</dbReference>